<feature type="transmembrane region" description="Helical" evidence="1">
    <location>
        <begin position="42"/>
        <end position="59"/>
    </location>
</feature>
<keyword evidence="1" id="KW-0472">Membrane</keyword>
<evidence type="ECO:0000313" key="2">
    <source>
        <dbReference type="EMBL" id="MFD1189652.1"/>
    </source>
</evidence>
<keyword evidence="3" id="KW-1185">Reference proteome</keyword>
<keyword evidence="1" id="KW-1133">Transmembrane helix</keyword>
<feature type="transmembrane region" description="Helical" evidence="1">
    <location>
        <begin position="12"/>
        <end position="30"/>
    </location>
</feature>
<sequence>MTSTRNRDIARSILAGLGLILAIAMLGPFQGVEHDLVPWDKAGHFLAFYVTTALMYVAFPTRRRFDLSCLMAFIGVGSEIAQYLVGRDCAFGDVLADMCGAFALYLPVLLDDLRRPAQLERRRRGASAVSQIVEA</sequence>
<name>A0ABW3SXQ0_9CAUL</name>
<keyword evidence="1" id="KW-0812">Transmembrane</keyword>
<comment type="caution">
    <text evidence="2">The sequence shown here is derived from an EMBL/GenBank/DDBJ whole genome shotgun (WGS) entry which is preliminary data.</text>
</comment>
<dbReference type="RefSeq" id="WP_377352543.1">
    <property type="nucleotide sequence ID" value="NZ_JBHTLQ010000005.1"/>
</dbReference>
<proteinExistence type="predicted"/>
<dbReference type="Proteomes" id="UP001597216">
    <property type="component" value="Unassembled WGS sequence"/>
</dbReference>
<accession>A0ABW3SXQ0</accession>
<dbReference type="NCBIfam" id="NF037970">
    <property type="entry name" value="vanZ_1"/>
    <property type="match status" value="1"/>
</dbReference>
<dbReference type="PANTHER" id="PTHR28008">
    <property type="entry name" value="DOMAIN PROTEIN, PUTATIVE (AFU_ORTHOLOGUE AFUA_3G10980)-RELATED"/>
    <property type="match status" value="1"/>
</dbReference>
<evidence type="ECO:0000313" key="3">
    <source>
        <dbReference type="Proteomes" id="UP001597216"/>
    </source>
</evidence>
<protein>
    <submittedName>
        <fullName evidence="2">VanZ family protein</fullName>
    </submittedName>
</protein>
<organism evidence="2 3">
    <name type="scientific">Phenylobacterium conjunctum</name>
    <dbReference type="NCBI Taxonomy" id="1298959"/>
    <lineage>
        <taxon>Bacteria</taxon>
        <taxon>Pseudomonadati</taxon>
        <taxon>Pseudomonadota</taxon>
        <taxon>Alphaproteobacteria</taxon>
        <taxon>Caulobacterales</taxon>
        <taxon>Caulobacteraceae</taxon>
        <taxon>Phenylobacterium</taxon>
    </lineage>
</organism>
<dbReference type="EMBL" id="JBHTLQ010000005">
    <property type="protein sequence ID" value="MFD1189652.1"/>
    <property type="molecule type" value="Genomic_DNA"/>
</dbReference>
<reference evidence="3" key="1">
    <citation type="journal article" date="2019" name="Int. J. Syst. Evol. Microbiol.">
        <title>The Global Catalogue of Microorganisms (GCM) 10K type strain sequencing project: providing services to taxonomists for standard genome sequencing and annotation.</title>
        <authorList>
            <consortium name="The Broad Institute Genomics Platform"/>
            <consortium name="The Broad Institute Genome Sequencing Center for Infectious Disease"/>
            <person name="Wu L."/>
            <person name="Ma J."/>
        </authorList>
    </citation>
    <scope>NUCLEOTIDE SEQUENCE [LARGE SCALE GENOMIC DNA]</scope>
    <source>
        <strain evidence="3">CCUG 55074</strain>
    </source>
</reference>
<dbReference type="PANTHER" id="PTHR28008:SF1">
    <property type="entry name" value="DOMAIN PROTEIN, PUTATIVE (AFU_ORTHOLOGUE AFUA_3G10980)-RELATED"/>
    <property type="match status" value="1"/>
</dbReference>
<evidence type="ECO:0000256" key="1">
    <source>
        <dbReference type="SAM" id="Phobius"/>
    </source>
</evidence>
<gene>
    <name evidence="2" type="ORF">ACFQ27_03600</name>
</gene>